<feature type="transmembrane region" description="Helical" evidence="1">
    <location>
        <begin position="119"/>
        <end position="136"/>
    </location>
</feature>
<organism evidence="2">
    <name type="scientific">viral metagenome</name>
    <dbReference type="NCBI Taxonomy" id="1070528"/>
    <lineage>
        <taxon>unclassified sequences</taxon>
        <taxon>metagenomes</taxon>
        <taxon>organismal metagenomes</taxon>
    </lineage>
</organism>
<dbReference type="EMBL" id="MN739121">
    <property type="protein sequence ID" value="QHS89919.1"/>
    <property type="molecule type" value="Genomic_DNA"/>
</dbReference>
<evidence type="ECO:0000256" key="1">
    <source>
        <dbReference type="SAM" id="Phobius"/>
    </source>
</evidence>
<name>A0A6C0BEB0_9ZZZZ</name>
<sequence length="158" mass="18632">MEITAIIICIIIIIILMIVIYQNLEFYHKLRKDTWACSDIILCLLLGISLALLTFGVFIDYKIDIKVIPIYFMILFFEFVWLLSIYWRMFNDATLISSVIIVLVSAETILFLKRDYKELAWLSTPFLFFSLIQFALSDNLFNCNIDHTDLLKYHEVNI</sequence>
<keyword evidence="1" id="KW-1133">Transmembrane helix</keyword>
<accession>A0A6C0BEB0</accession>
<dbReference type="AlphaFoldDB" id="A0A6C0BEB0"/>
<keyword evidence="1" id="KW-0472">Membrane</keyword>
<feature type="transmembrane region" description="Helical" evidence="1">
    <location>
        <begin position="93"/>
        <end position="112"/>
    </location>
</feature>
<proteinExistence type="predicted"/>
<keyword evidence="1" id="KW-0812">Transmembrane</keyword>
<feature type="transmembrane region" description="Helical" evidence="1">
    <location>
        <begin position="5"/>
        <end position="24"/>
    </location>
</feature>
<evidence type="ECO:0000313" key="2">
    <source>
        <dbReference type="EMBL" id="QHS89919.1"/>
    </source>
</evidence>
<reference evidence="2" key="1">
    <citation type="journal article" date="2020" name="Nature">
        <title>Giant virus diversity and host interactions through global metagenomics.</title>
        <authorList>
            <person name="Schulz F."/>
            <person name="Roux S."/>
            <person name="Paez-Espino D."/>
            <person name="Jungbluth S."/>
            <person name="Walsh D.A."/>
            <person name="Denef V.J."/>
            <person name="McMahon K.D."/>
            <person name="Konstantinidis K.T."/>
            <person name="Eloe-Fadrosh E.A."/>
            <person name="Kyrpides N.C."/>
            <person name="Woyke T."/>
        </authorList>
    </citation>
    <scope>NUCLEOTIDE SEQUENCE</scope>
    <source>
        <strain evidence="2">GVMAG-M-3300010160-4</strain>
    </source>
</reference>
<protein>
    <submittedName>
        <fullName evidence="2">Uncharacterized protein</fullName>
    </submittedName>
</protein>
<feature type="transmembrane region" description="Helical" evidence="1">
    <location>
        <begin position="36"/>
        <end position="58"/>
    </location>
</feature>
<feature type="transmembrane region" description="Helical" evidence="1">
    <location>
        <begin position="70"/>
        <end position="87"/>
    </location>
</feature>